<organism evidence="2 3">
    <name type="scientific">Actinomycetospora aurantiaca</name>
    <dbReference type="NCBI Taxonomy" id="3129233"/>
    <lineage>
        <taxon>Bacteria</taxon>
        <taxon>Bacillati</taxon>
        <taxon>Actinomycetota</taxon>
        <taxon>Actinomycetes</taxon>
        <taxon>Pseudonocardiales</taxon>
        <taxon>Pseudonocardiaceae</taxon>
        <taxon>Actinomycetospora</taxon>
    </lineage>
</organism>
<feature type="transmembrane region" description="Helical" evidence="1">
    <location>
        <begin position="92"/>
        <end position="109"/>
    </location>
</feature>
<evidence type="ECO:0000256" key="1">
    <source>
        <dbReference type="SAM" id="Phobius"/>
    </source>
</evidence>
<dbReference type="InterPro" id="IPR045590">
    <property type="entry name" value="DUF6463"/>
</dbReference>
<name>A0ABU8MGJ5_9PSEU</name>
<dbReference type="RefSeq" id="WP_337693070.1">
    <property type="nucleotide sequence ID" value="NZ_JBBEGN010000001.1"/>
</dbReference>
<evidence type="ECO:0000313" key="2">
    <source>
        <dbReference type="EMBL" id="MEJ2866448.1"/>
    </source>
</evidence>
<comment type="caution">
    <text evidence="2">The sequence shown here is derived from an EMBL/GenBank/DDBJ whole genome shotgun (WGS) entry which is preliminary data.</text>
</comment>
<dbReference type="Pfam" id="PF20064">
    <property type="entry name" value="DUF6463"/>
    <property type="match status" value="1"/>
</dbReference>
<keyword evidence="1" id="KW-0812">Transmembrane</keyword>
<keyword evidence="1" id="KW-1133">Transmembrane helix</keyword>
<evidence type="ECO:0000313" key="3">
    <source>
        <dbReference type="Proteomes" id="UP001385809"/>
    </source>
</evidence>
<dbReference type="EMBL" id="JBBEGN010000001">
    <property type="protein sequence ID" value="MEJ2866448.1"/>
    <property type="molecule type" value="Genomic_DNA"/>
</dbReference>
<sequence length="132" mass="14268">MRRNRVVEAGGWLASAFGATHMVLALVMTRKEWAQIAREGWWDTTEVRPSEPAALDRSQVLWLTLASFGVPCAALGAFAASTARRGQPVPRWVGGTLLAWSVPLVVVLPRSPSWVAPVFSTMLLAGDPSASR</sequence>
<gene>
    <name evidence="2" type="ORF">WCD74_01640</name>
</gene>
<proteinExistence type="predicted"/>
<accession>A0ABU8MGJ5</accession>
<keyword evidence="1" id="KW-0472">Membrane</keyword>
<protein>
    <submittedName>
        <fullName evidence="2">DUF6463 family protein</fullName>
    </submittedName>
</protein>
<keyword evidence="3" id="KW-1185">Reference proteome</keyword>
<dbReference type="Proteomes" id="UP001385809">
    <property type="component" value="Unassembled WGS sequence"/>
</dbReference>
<feature type="transmembrane region" description="Helical" evidence="1">
    <location>
        <begin position="60"/>
        <end position="80"/>
    </location>
</feature>
<reference evidence="2 3" key="1">
    <citation type="submission" date="2024-03" db="EMBL/GenBank/DDBJ databases">
        <title>Actinomycetospora sp. OC33-EN08, a novel actinomycete isolated from wild orchid (Aerides multiflora).</title>
        <authorList>
            <person name="Suriyachadkun C."/>
        </authorList>
    </citation>
    <scope>NUCLEOTIDE SEQUENCE [LARGE SCALE GENOMIC DNA]</scope>
    <source>
        <strain evidence="2 3">OC33-EN08</strain>
    </source>
</reference>